<dbReference type="GO" id="GO:0004803">
    <property type="term" value="F:transposase activity"/>
    <property type="evidence" value="ECO:0007669"/>
    <property type="project" value="InterPro"/>
</dbReference>
<dbReference type="NCBIfam" id="NF033542">
    <property type="entry name" value="transpos_IS110"/>
    <property type="match status" value="1"/>
</dbReference>
<dbReference type="InterPro" id="IPR003346">
    <property type="entry name" value="Transposase_20"/>
</dbReference>
<comment type="caution">
    <text evidence="3">The sequence shown here is derived from an EMBL/GenBank/DDBJ whole genome shotgun (WGS) entry which is preliminary data.</text>
</comment>
<proteinExistence type="predicted"/>
<dbReference type="PANTHER" id="PTHR33055">
    <property type="entry name" value="TRANSPOSASE FOR INSERTION SEQUENCE ELEMENT IS1111A"/>
    <property type="match status" value="1"/>
</dbReference>
<dbReference type="Proteomes" id="UP000469870">
    <property type="component" value="Unassembled WGS sequence"/>
</dbReference>
<dbReference type="Pfam" id="PF02371">
    <property type="entry name" value="Transposase_20"/>
    <property type="match status" value="1"/>
</dbReference>
<gene>
    <name evidence="3" type="ORF">GIY11_09600</name>
</gene>
<accession>A0A844C435</accession>
<dbReference type="Pfam" id="PF01548">
    <property type="entry name" value="DEDD_Tnp_IS110"/>
    <property type="match status" value="1"/>
</dbReference>
<reference evidence="3 4" key="1">
    <citation type="submission" date="2019-11" db="EMBL/GenBank/DDBJ databases">
        <title>Characterisation of Fundicoccus ignavus gen. nov. sp. nov., a novel genus of the family Aerococcaceae isolated from bulk tank milk.</title>
        <authorList>
            <person name="Siebert A."/>
            <person name="Huptas C."/>
            <person name="Wenning M."/>
            <person name="Scherer S."/>
            <person name="Doll E.V."/>
        </authorList>
    </citation>
    <scope>NUCLEOTIDE SEQUENCE [LARGE SCALE GENOMIC DNA]</scope>
    <source>
        <strain evidence="3 4">DSM 109653</strain>
    </source>
</reference>
<dbReference type="RefSeq" id="WP_153862419.1">
    <property type="nucleotide sequence ID" value="NZ_WJQR01000009.1"/>
</dbReference>
<dbReference type="AlphaFoldDB" id="A0A844C435"/>
<protein>
    <submittedName>
        <fullName evidence="3">IS110 family transposase</fullName>
    </submittedName>
</protein>
<dbReference type="PANTHER" id="PTHR33055:SF13">
    <property type="entry name" value="TRANSPOSASE"/>
    <property type="match status" value="1"/>
</dbReference>
<evidence type="ECO:0000259" key="2">
    <source>
        <dbReference type="Pfam" id="PF02371"/>
    </source>
</evidence>
<evidence type="ECO:0000313" key="4">
    <source>
        <dbReference type="Proteomes" id="UP000469870"/>
    </source>
</evidence>
<dbReference type="InterPro" id="IPR047650">
    <property type="entry name" value="Transpos_IS110"/>
</dbReference>
<feature type="domain" description="Transposase IS110-like N-terminal" evidence="1">
    <location>
        <begin position="9"/>
        <end position="157"/>
    </location>
</feature>
<sequence>MEVMVKRCAGIDVHKKTITVCTLVGSLNRSKPKKQTKEFDTTTRDLQACAQWLESLDITTVLMESTGQYWRPVWNILEPYGFKMILANAQHIKQVPGRKTDMRDAQWIAELGRCGLVSGSYVPERDIQDLRQLTRHRSSVKEDLTRRKNQVHDILQRSNIKLSSYLSDIFGATGQRLLSLFINGEVINEQLIEETISKRVHASPRQLFEAMNGSLTTINRQLLQLELATIRRLTDEIKECEQLIEEHLQPYEDLYLRLLEISGISQTTAQVVIAEVGPTVGAFETVERLASWAGLCPGSYESAGIQYGSKTTRGNRYLKAALCRAGLTAGRSNHQEFRAIYFKFSERKQKGKGVVALAHKLLRIVYMLIKTGETYTPWQQKKDSSYGNSIGVPKN</sequence>
<feature type="domain" description="Transposase IS116/IS110/IS902 C-terminal" evidence="2">
    <location>
        <begin position="257"/>
        <end position="341"/>
    </location>
</feature>
<dbReference type="InterPro" id="IPR002525">
    <property type="entry name" value="Transp_IS110-like_N"/>
</dbReference>
<dbReference type="EMBL" id="WJQR01000009">
    <property type="protein sequence ID" value="MRI82261.1"/>
    <property type="molecule type" value="Genomic_DNA"/>
</dbReference>
<organism evidence="3 4">
    <name type="scientific">Fundicoccus ignavus</name>
    <dbReference type="NCBI Taxonomy" id="2664442"/>
    <lineage>
        <taxon>Bacteria</taxon>
        <taxon>Bacillati</taxon>
        <taxon>Bacillota</taxon>
        <taxon>Bacilli</taxon>
        <taxon>Lactobacillales</taxon>
        <taxon>Aerococcaceae</taxon>
        <taxon>Fundicoccus</taxon>
    </lineage>
</organism>
<evidence type="ECO:0000313" key="3">
    <source>
        <dbReference type="EMBL" id="MRI82261.1"/>
    </source>
</evidence>
<name>A0A844C435_9LACT</name>
<dbReference type="GO" id="GO:0006313">
    <property type="term" value="P:DNA transposition"/>
    <property type="evidence" value="ECO:0007669"/>
    <property type="project" value="InterPro"/>
</dbReference>
<evidence type="ECO:0000259" key="1">
    <source>
        <dbReference type="Pfam" id="PF01548"/>
    </source>
</evidence>
<dbReference type="GO" id="GO:0003677">
    <property type="term" value="F:DNA binding"/>
    <property type="evidence" value="ECO:0007669"/>
    <property type="project" value="InterPro"/>
</dbReference>